<keyword evidence="1" id="KW-0547">Nucleotide-binding</keyword>
<dbReference type="GO" id="GO:0016787">
    <property type="term" value="F:hydrolase activity"/>
    <property type="evidence" value="ECO:0007669"/>
    <property type="project" value="InterPro"/>
</dbReference>
<dbReference type="Pfam" id="PF04851">
    <property type="entry name" value="ResIII"/>
    <property type="match status" value="1"/>
</dbReference>
<dbReference type="GO" id="GO:0004386">
    <property type="term" value="F:helicase activity"/>
    <property type="evidence" value="ECO:0007669"/>
    <property type="project" value="UniProtKB-KW"/>
</dbReference>
<keyword evidence="1" id="KW-0378">Hydrolase</keyword>
<dbReference type="SMART" id="SM00487">
    <property type="entry name" value="DEXDc"/>
    <property type="match status" value="1"/>
</dbReference>
<gene>
    <name evidence="1" type="ORF">EHE19_002820</name>
</gene>
<dbReference type="EMBL" id="CP061336">
    <property type="protein sequence ID" value="QNU67475.1"/>
    <property type="molecule type" value="Genomic_DNA"/>
</dbReference>
<keyword evidence="1" id="KW-0347">Helicase</keyword>
<dbReference type="Gene3D" id="3.40.50.300">
    <property type="entry name" value="P-loop containing nucleotide triphosphate hydrolases"/>
    <property type="match status" value="2"/>
</dbReference>
<protein>
    <submittedName>
        <fullName evidence="1">DEAD/DEAH box helicase family protein</fullName>
    </submittedName>
</protein>
<reference evidence="1 2" key="1">
    <citation type="submission" date="2020-09" db="EMBL/GenBank/DDBJ databases">
        <title>Characterization and genome sequencing of Ruminiclostridium sp. nov. MA18.</title>
        <authorList>
            <person name="Rettenmaier R."/>
            <person name="Kowollik M.-L."/>
            <person name="Liebl W."/>
            <person name="Zverlov V."/>
        </authorList>
    </citation>
    <scope>NUCLEOTIDE SEQUENCE [LARGE SCALE GENOMIC DNA]</scope>
    <source>
        <strain evidence="1 2">MA18</strain>
    </source>
</reference>
<dbReference type="OrthoDB" id="1803680at2"/>
<dbReference type="RefSeq" id="WP_137697515.1">
    <property type="nucleotide sequence ID" value="NZ_CP061336.1"/>
</dbReference>
<dbReference type="PROSITE" id="PS51192">
    <property type="entry name" value="HELICASE_ATP_BIND_1"/>
    <property type="match status" value="1"/>
</dbReference>
<accession>A0A4U7JJN2</accession>
<organism evidence="1 2">
    <name type="scientific">Ruminiclostridium herbifermentans</name>
    <dbReference type="NCBI Taxonomy" id="2488810"/>
    <lineage>
        <taxon>Bacteria</taxon>
        <taxon>Bacillati</taxon>
        <taxon>Bacillota</taxon>
        <taxon>Clostridia</taxon>
        <taxon>Eubacteriales</taxon>
        <taxon>Oscillospiraceae</taxon>
        <taxon>Ruminiclostridium</taxon>
    </lineage>
</organism>
<dbReference type="Proteomes" id="UP000306409">
    <property type="component" value="Chromosome"/>
</dbReference>
<evidence type="ECO:0000313" key="2">
    <source>
        <dbReference type="Proteomes" id="UP000306409"/>
    </source>
</evidence>
<keyword evidence="2" id="KW-1185">Reference proteome</keyword>
<dbReference type="InterPro" id="IPR006935">
    <property type="entry name" value="Helicase/UvrB_N"/>
</dbReference>
<dbReference type="GO" id="GO:0005524">
    <property type="term" value="F:ATP binding"/>
    <property type="evidence" value="ECO:0007669"/>
    <property type="project" value="InterPro"/>
</dbReference>
<dbReference type="AlphaFoldDB" id="A0A4U7JJN2"/>
<dbReference type="InterPro" id="IPR027417">
    <property type="entry name" value="P-loop_NTPase"/>
</dbReference>
<sequence>MVRVSDIIPLSEVEKWNTEDIVLINAGTGQGKTTFVKDILIEYCKENNKSILFLVNRIALKKQTKKDIEKKEKNYIANVRLTSYQAITRLLLKNKNNPDKAKAIAHFDYIVCDETHWFFSDALFNNTTDLMWNWLINNSNSIKILMTATALLPKKYIKEVVKKKVKEYKLTTDYNKFIKTLYFYKNDKTIEKILFNLPKDERALYFCGADKAYTLSKLLPDAKFYCSENNKLYKHADEDTFKSIIEKMNFECQILCTTSVLDNGVNFQDTSIKHIIIDYFDLDEIQQMIGRKRLNINNIDDTFTLYIKNLTNQGLNRIRNTNNYLLKQADYLEENGEIEFTNKYFKKSVNNIIDTFTGEDNQIHRKVNKMMYTKIQNLIEIIQKMLKRKKDGYKQAVITRLKYDKKNVFDLDTELDGSILQEYLNSLIGIKLFKEEQKKLKDFLTTNDDLFNPAKTDHKSLGLNSINGYFMDNGLAYAVESNIENSRKSEYYKKTYWIISKK</sequence>
<keyword evidence="1" id="KW-0067">ATP-binding</keyword>
<dbReference type="InterPro" id="IPR014001">
    <property type="entry name" value="Helicase_ATP-bd"/>
</dbReference>
<evidence type="ECO:0000313" key="1">
    <source>
        <dbReference type="EMBL" id="QNU67475.1"/>
    </source>
</evidence>
<proteinExistence type="predicted"/>
<dbReference type="KEGG" id="rher:EHE19_002820"/>
<dbReference type="SUPFAM" id="SSF52540">
    <property type="entry name" value="P-loop containing nucleoside triphosphate hydrolases"/>
    <property type="match status" value="1"/>
</dbReference>
<name>A0A4U7JJN2_9FIRM</name>
<dbReference type="GO" id="GO:0003677">
    <property type="term" value="F:DNA binding"/>
    <property type="evidence" value="ECO:0007669"/>
    <property type="project" value="InterPro"/>
</dbReference>